<dbReference type="AlphaFoldDB" id="A0A660SHG0"/>
<dbReference type="EMBL" id="QNBE01000047">
    <property type="protein sequence ID" value="RKX70198.1"/>
    <property type="molecule type" value="Genomic_DNA"/>
</dbReference>
<protein>
    <submittedName>
        <fullName evidence="4">Uncharacterized protein</fullName>
    </submittedName>
</protein>
<reference evidence="4 5" key="1">
    <citation type="submission" date="2018-06" db="EMBL/GenBank/DDBJ databases">
        <title>Extensive metabolic versatility and redundancy in microbially diverse, dynamic hydrothermal sediments.</title>
        <authorList>
            <person name="Dombrowski N."/>
            <person name="Teske A."/>
            <person name="Baker B.J."/>
        </authorList>
    </citation>
    <scope>NUCLEOTIDE SEQUENCE [LARGE SCALE GENOMIC DNA]</scope>
    <source>
        <strain evidence="4">B36_G15</strain>
    </source>
</reference>
<evidence type="ECO:0000313" key="4">
    <source>
        <dbReference type="EMBL" id="RKX70198.1"/>
    </source>
</evidence>
<evidence type="ECO:0000256" key="3">
    <source>
        <dbReference type="ARBA" id="ARBA00023237"/>
    </source>
</evidence>
<accession>A0A660SHG0</accession>
<keyword evidence="2" id="KW-0472">Membrane</keyword>
<evidence type="ECO:0000256" key="1">
    <source>
        <dbReference type="ARBA" id="ARBA00004442"/>
    </source>
</evidence>
<evidence type="ECO:0000256" key="2">
    <source>
        <dbReference type="ARBA" id="ARBA00023136"/>
    </source>
</evidence>
<comment type="subcellular location">
    <subcellularLocation>
        <location evidence="1">Cell outer membrane</location>
    </subcellularLocation>
</comment>
<name>A0A660SHG0_UNCW3</name>
<evidence type="ECO:0000313" key="5">
    <source>
        <dbReference type="Proteomes" id="UP000268469"/>
    </source>
</evidence>
<comment type="caution">
    <text evidence="4">The sequence shown here is derived from an EMBL/GenBank/DDBJ whole genome shotgun (WGS) entry which is preliminary data.</text>
</comment>
<sequence>MSLQPELRPERTIATEIGRIASGIHATTTFFYRDVTDPIGSGLIPAAPVPYFTYLNIEYANIKGVEFVLSVSRPFLKGKISYTLSHASEGHWRYIQSHLESLPHYPRTDYPLDFDQRHRIFIRTEPPFPSTSFLRSRTSWTSGMSAMSILPPVFPTIIGVRVSIDQFIGGLTLFDRGYYHPGKDLNHDGYVTREEAYLSYLRANQISIDTGGS</sequence>
<proteinExistence type="predicted"/>
<keyword evidence="3" id="KW-0998">Cell outer membrane</keyword>
<dbReference type="GO" id="GO:0009279">
    <property type="term" value="C:cell outer membrane"/>
    <property type="evidence" value="ECO:0007669"/>
    <property type="project" value="UniProtKB-SubCell"/>
</dbReference>
<dbReference type="InterPro" id="IPR036942">
    <property type="entry name" value="Beta-barrel_TonB_sf"/>
</dbReference>
<dbReference type="Gene3D" id="2.40.170.20">
    <property type="entry name" value="TonB-dependent receptor, beta-barrel domain"/>
    <property type="match status" value="1"/>
</dbReference>
<dbReference type="Proteomes" id="UP000268469">
    <property type="component" value="Unassembled WGS sequence"/>
</dbReference>
<dbReference type="SUPFAM" id="SSF56935">
    <property type="entry name" value="Porins"/>
    <property type="match status" value="1"/>
</dbReference>
<gene>
    <name evidence="4" type="ORF">DRP53_05760</name>
</gene>
<organism evidence="4 5">
    <name type="scientific">candidate division WOR-3 bacterium</name>
    <dbReference type="NCBI Taxonomy" id="2052148"/>
    <lineage>
        <taxon>Bacteria</taxon>
        <taxon>Bacteria division WOR-3</taxon>
    </lineage>
</organism>